<proteinExistence type="predicted"/>
<feature type="compositionally biased region" description="Low complexity" evidence="1">
    <location>
        <begin position="110"/>
        <end position="123"/>
    </location>
</feature>
<feature type="transmembrane region" description="Helical" evidence="2">
    <location>
        <begin position="289"/>
        <end position="308"/>
    </location>
</feature>
<keyword evidence="2" id="KW-0812">Transmembrane</keyword>
<evidence type="ECO:0000313" key="4">
    <source>
        <dbReference type="EMBL" id="BBD91494.1"/>
    </source>
</evidence>
<feature type="compositionally biased region" description="Polar residues" evidence="1">
    <location>
        <begin position="66"/>
        <end position="83"/>
    </location>
</feature>
<feature type="transmembrane region" description="Helical" evidence="2">
    <location>
        <begin position="232"/>
        <end position="250"/>
    </location>
</feature>
<accession>A0ABN5W8X9</accession>
<dbReference type="RefSeq" id="WP_037541690.1">
    <property type="nucleotide sequence ID" value="NZ_AP018586.1"/>
</dbReference>
<feature type="transmembrane region" description="Helical" evidence="2">
    <location>
        <begin position="157"/>
        <end position="177"/>
    </location>
</feature>
<reference evidence="4 5" key="1">
    <citation type="submission" date="2018-05" db="EMBL/GenBank/DDBJ databases">
        <title>Complete genome sequencing of three human clinical isolates of Staphylococcus caprae reveals virulence factors similar to those of S. epidermidis and S. capitis.</title>
        <authorList>
            <person name="Watanabe S."/>
            <person name="Cui L."/>
        </authorList>
    </citation>
    <scope>NUCLEOTIDE SEQUENCE [LARGE SCALE GENOMIC DNA]</scope>
    <source>
        <strain evidence="4 5">JMUB590</strain>
    </source>
</reference>
<dbReference type="GeneID" id="58050158"/>
<dbReference type="InterPro" id="IPR059113">
    <property type="entry name" value="Znf_ribbon"/>
</dbReference>
<sequence length="333" mass="37292">MHCPKCGNPIEPDDLFCGECGHKIEKRSKAVHSAERDISNAEHTESEAPHQDLTGNNKSMYDAESMNEQHSTTQHKGQQQVSHEQQRPHHHNTSTYEQHTHPQSYHSYQDKQQQANQPNQFSEQAKEVTEESKGFFKSAFVSPDQIIKSQHTFSFKLLFSLLIIGLILIALLIGAMIPSEVAYIGTSKGSIVISILLGIVLFLAVIIGATYGVTRLVVRQPITFKKVLSDYVLINSVTVAVLLISIILFFAHSYRFASTVFILSILLLVVSGVYLIAKYSANHDTRLSSFYGIIIFSVVVFLFISIFGESFFNQIFGNLIDRLGDIFEGGMNY</sequence>
<evidence type="ECO:0000259" key="3">
    <source>
        <dbReference type="Pfam" id="PF13248"/>
    </source>
</evidence>
<gene>
    <name evidence="4" type="ORF">JMUB590_0384</name>
</gene>
<feature type="compositionally biased region" description="Basic and acidic residues" evidence="1">
    <location>
        <begin position="32"/>
        <end position="50"/>
    </location>
</feature>
<dbReference type="Gene3D" id="1.10.472.170">
    <property type="match status" value="1"/>
</dbReference>
<keyword evidence="2" id="KW-0472">Membrane</keyword>
<feature type="compositionally biased region" description="Polar residues" evidence="1">
    <location>
        <begin position="93"/>
        <end position="107"/>
    </location>
</feature>
<name>A0ABN5W8X9_9STAP</name>
<evidence type="ECO:0000313" key="5">
    <source>
        <dbReference type="Proteomes" id="UP000274772"/>
    </source>
</evidence>
<protein>
    <recommendedName>
        <fullName evidence="3">Putative zinc-ribbon domain-containing protein</fullName>
    </recommendedName>
</protein>
<dbReference type="Pfam" id="PF13248">
    <property type="entry name" value="Zn_ribbon_3"/>
    <property type="match status" value="1"/>
</dbReference>
<feature type="domain" description="Putative zinc-ribbon" evidence="3">
    <location>
        <begin position="3"/>
        <end position="24"/>
    </location>
</feature>
<organism evidence="4 5">
    <name type="scientific">Staphylococcus caprae</name>
    <dbReference type="NCBI Taxonomy" id="29380"/>
    <lineage>
        <taxon>Bacteria</taxon>
        <taxon>Bacillati</taxon>
        <taxon>Bacillota</taxon>
        <taxon>Bacilli</taxon>
        <taxon>Bacillales</taxon>
        <taxon>Staphylococcaceae</taxon>
        <taxon>Staphylococcus</taxon>
    </lineage>
</organism>
<keyword evidence="5" id="KW-1185">Reference proteome</keyword>
<feature type="transmembrane region" description="Helical" evidence="2">
    <location>
        <begin position="256"/>
        <end position="277"/>
    </location>
</feature>
<evidence type="ECO:0000256" key="1">
    <source>
        <dbReference type="SAM" id="MobiDB-lite"/>
    </source>
</evidence>
<feature type="transmembrane region" description="Helical" evidence="2">
    <location>
        <begin position="189"/>
        <end position="211"/>
    </location>
</feature>
<dbReference type="Proteomes" id="UP000274772">
    <property type="component" value="Chromosome"/>
</dbReference>
<dbReference type="EMBL" id="AP018586">
    <property type="protein sequence ID" value="BBD91494.1"/>
    <property type="molecule type" value="Genomic_DNA"/>
</dbReference>
<feature type="region of interest" description="Disordered" evidence="1">
    <location>
        <begin position="26"/>
        <end position="127"/>
    </location>
</feature>
<keyword evidence="2" id="KW-1133">Transmembrane helix</keyword>
<evidence type="ECO:0000256" key="2">
    <source>
        <dbReference type="SAM" id="Phobius"/>
    </source>
</evidence>